<proteinExistence type="predicted"/>
<feature type="compositionally biased region" description="Basic and acidic residues" evidence="1">
    <location>
        <begin position="254"/>
        <end position="266"/>
    </location>
</feature>
<feature type="domain" description="VWFA" evidence="2">
    <location>
        <begin position="451"/>
        <end position="626"/>
    </location>
</feature>
<evidence type="ECO:0000259" key="2">
    <source>
        <dbReference type="PROSITE" id="PS50234"/>
    </source>
</evidence>
<dbReference type="PANTHER" id="PTHR41248:SF1">
    <property type="entry name" value="NORD PROTEIN"/>
    <property type="match status" value="1"/>
</dbReference>
<evidence type="ECO:0000256" key="1">
    <source>
        <dbReference type="SAM" id="MobiDB-lite"/>
    </source>
</evidence>
<dbReference type="Gene3D" id="3.40.50.410">
    <property type="entry name" value="von Willebrand factor, type A domain"/>
    <property type="match status" value="1"/>
</dbReference>
<reference evidence="3" key="1">
    <citation type="submission" date="2020-04" db="EMBL/GenBank/DDBJ databases">
        <authorList>
            <person name="Chiriac C."/>
            <person name="Salcher M."/>
            <person name="Ghai R."/>
            <person name="Kavagutti S V."/>
        </authorList>
    </citation>
    <scope>NUCLEOTIDE SEQUENCE</scope>
</reference>
<dbReference type="InterPro" id="IPR025861">
    <property type="entry name" value="CobT_VWA_dom"/>
</dbReference>
<keyword evidence="3" id="KW-0328">Glycosyltransferase</keyword>
<accession>A0A6J5NUC6</accession>
<feature type="compositionally biased region" description="Acidic residues" evidence="1">
    <location>
        <begin position="281"/>
        <end position="318"/>
    </location>
</feature>
<evidence type="ECO:0000313" key="3">
    <source>
        <dbReference type="EMBL" id="CAB4158804.1"/>
    </source>
</evidence>
<gene>
    <name evidence="3" type="ORF">UFOVP706_31</name>
</gene>
<sequence>MLKTALLKHELTNTTRHFGKSGKIEVVMRGKQAMTNGKLVVLPEFDHRADLSDEDIRVLRGYVDHEAGGHCVHTTGNHMQEASKRDPKGLLPALLNALEDVRIDARHCEDYPGAAKNLRATAARVTEVYWESIKDKPELASQLRAVGPLAITWLGRTKAGLGSPEVDRCLANTPAEILDLLRPFVDRALKAKNTKQVYEVASELYDSLPPPPPPPPPQPQPQKSKDKKPSDPQDSDQSGGGGKPDPDPDADKDEDAKPDPSADESKGQGNTNPDPSASESPADDDDSDDDTDGDGDSDDTDDGDDEDDADDDDSDGDGDQTGGQTVNAGGDGAGGYDGAPINADLKQAIEKLFKPQDDGLAPFRAHPDAKIVWHDKPSPDASAFTTMRSQILGHVGVMCRTFERILQSSMMRDRERGLSIGRLDSRRLTQAALGNERVFWMPGDRPEMDTAVMVLADMSSSMWDNDGHGTEARLKVQGKALIAIGETLDRINVPFAVHGYSAQKNEKNWKAYGGASSADSYHRLHDLHLVKGKGFNERLVVARGTMGHIATNAQGGTPTADAIMEASVLLAKRTESRKILIVLTDGAPDHDHLAKHAVQDLERHGFDVVGIGIGDDTVRKHFTRYAVVRTADELSKAMLTELSKSMLPSDRRAA</sequence>
<dbReference type="SUPFAM" id="SSF53300">
    <property type="entry name" value="vWA-like"/>
    <property type="match status" value="1"/>
</dbReference>
<name>A0A6J5NUC6_9CAUD</name>
<feature type="compositionally biased region" description="Pro residues" evidence="1">
    <location>
        <begin position="208"/>
        <end position="220"/>
    </location>
</feature>
<keyword evidence="3" id="KW-0808">Transferase</keyword>
<protein>
    <submittedName>
        <fullName evidence="3">CobT Cobalamin biosynthesis protein CobT (Nicotinate-mononucleotide,5, 6-dimethylbenzimidazole phosphoribosyltransferase)</fullName>
    </submittedName>
</protein>
<dbReference type="InterPro" id="IPR002035">
    <property type="entry name" value="VWF_A"/>
</dbReference>
<organism evidence="3">
    <name type="scientific">uncultured Caudovirales phage</name>
    <dbReference type="NCBI Taxonomy" id="2100421"/>
    <lineage>
        <taxon>Viruses</taxon>
        <taxon>Duplodnaviria</taxon>
        <taxon>Heunggongvirae</taxon>
        <taxon>Uroviricota</taxon>
        <taxon>Caudoviricetes</taxon>
        <taxon>Peduoviridae</taxon>
        <taxon>Maltschvirus</taxon>
        <taxon>Maltschvirus maltsch</taxon>
    </lineage>
</organism>
<dbReference type="InterPro" id="IPR036465">
    <property type="entry name" value="vWFA_dom_sf"/>
</dbReference>
<dbReference type="EMBL" id="LR796682">
    <property type="protein sequence ID" value="CAB4158804.1"/>
    <property type="molecule type" value="Genomic_DNA"/>
</dbReference>
<dbReference type="GO" id="GO:0016757">
    <property type="term" value="F:glycosyltransferase activity"/>
    <property type="evidence" value="ECO:0007669"/>
    <property type="project" value="UniProtKB-KW"/>
</dbReference>
<dbReference type="PANTHER" id="PTHR41248">
    <property type="entry name" value="NORD PROTEIN"/>
    <property type="match status" value="1"/>
</dbReference>
<dbReference type="InterPro" id="IPR006538">
    <property type="entry name" value="CobT"/>
</dbReference>
<dbReference type="InterPro" id="IPR051928">
    <property type="entry name" value="NorD/CobT"/>
</dbReference>
<dbReference type="Pfam" id="PF06213">
    <property type="entry name" value="CobT"/>
    <property type="match status" value="1"/>
</dbReference>
<feature type="region of interest" description="Disordered" evidence="1">
    <location>
        <begin position="204"/>
        <end position="339"/>
    </location>
</feature>
<dbReference type="SMART" id="SM00327">
    <property type="entry name" value="VWA"/>
    <property type="match status" value="1"/>
</dbReference>
<dbReference type="Pfam" id="PF11775">
    <property type="entry name" value="CobT_C"/>
    <property type="match status" value="1"/>
</dbReference>
<dbReference type="PROSITE" id="PS50234">
    <property type="entry name" value="VWFA"/>
    <property type="match status" value="1"/>
</dbReference>